<gene>
    <name evidence="10" type="ORF">D3Y57_09360</name>
</gene>
<comment type="catalytic activity">
    <reaction evidence="1">
        <text>ATP + protein L-histidine = ADP + protein N-phospho-L-histidine.</text>
        <dbReference type="EC" id="2.7.13.3"/>
    </reaction>
</comment>
<dbReference type="PANTHER" id="PTHR41523">
    <property type="entry name" value="TWO-COMPONENT SYSTEM SENSOR PROTEIN"/>
    <property type="match status" value="1"/>
</dbReference>
<dbReference type="EMBL" id="CP032829">
    <property type="protein sequence ID" value="AYJ86138.1"/>
    <property type="molecule type" value="Genomic_DNA"/>
</dbReference>
<evidence type="ECO:0000256" key="1">
    <source>
        <dbReference type="ARBA" id="ARBA00000085"/>
    </source>
</evidence>
<proteinExistence type="predicted"/>
<feature type="domain" description="HAMP" evidence="9">
    <location>
        <begin position="264"/>
        <end position="317"/>
    </location>
</feature>
<protein>
    <recommendedName>
        <fullName evidence="2">histidine kinase</fullName>
        <ecNumber evidence="2">2.7.13.3</ecNumber>
    </recommendedName>
</protein>
<evidence type="ECO:0000256" key="3">
    <source>
        <dbReference type="ARBA" id="ARBA00022553"/>
    </source>
</evidence>
<reference evidence="10 11" key="1">
    <citation type="submission" date="2018-09" db="EMBL/GenBank/DDBJ databases">
        <title>Sphingomonas peninsula sp. nov., isolated from fildes peninsula, Antarctic soil.</title>
        <authorList>
            <person name="Yingchao G."/>
        </authorList>
    </citation>
    <scope>NUCLEOTIDE SEQUENCE [LARGE SCALE GENOMIC DNA]</scope>
    <source>
        <strain evidence="10 11">YZ-8</strain>
    </source>
</reference>
<dbReference type="AlphaFoldDB" id="A0A494TL41"/>
<dbReference type="RefSeq" id="WP_121152763.1">
    <property type="nucleotide sequence ID" value="NZ_CP032829.1"/>
</dbReference>
<name>A0A494TL41_SPHPE</name>
<dbReference type="PROSITE" id="PS50885">
    <property type="entry name" value="HAMP"/>
    <property type="match status" value="1"/>
</dbReference>
<evidence type="ECO:0000256" key="7">
    <source>
        <dbReference type="ARBA" id="ARBA00022840"/>
    </source>
</evidence>
<feature type="transmembrane region" description="Helical" evidence="8">
    <location>
        <begin position="241"/>
        <end position="262"/>
    </location>
</feature>
<feature type="transmembrane region" description="Helical" evidence="8">
    <location>
        <begin position="25"/>
        <end position="45"/>
    </location>
</feature>
<dbReference type="KEGG" id="spha:D3Y57_09360"/>
<dbReference type="SMART" id="SM00304">
    <property type="entry name" value="HAMP"/>
    <property type="match status" value="1"/>
</dbReference>
<dbReference type="Proteomes" id="UP000276254">
    <property type="component" value="Chromosome"/>
</dbReference>
<evidence type="ECO:0000256" key="4">
    <source>
        <dbReference type="ARBA" id="ARBA00022679"/>
    </source>
</evidence>
<evidence type="ECO:0000256" key="2">
    <source>
        <dbReference type="ARBA" id="ARBA00012438"/>
    </source>
</evidence>
<evidence type="ECO:0000259" key="9">
    <source>
        <dbReference type="PROSITE" id="PS50885"/>
    </source>
</evidence>
<keyword evidence="8" id="KW-0812">Transmembrane</keyword>
<organism evidence="10 11">
    <name type="scientific">Sphingomonas paeninsulae</name>
    <dbReference type="NCBI Taxonomy" id="2319844"/>
    <lineage>
        <taxon>Bacteria</taxon>
        <taxon>Pseudomonadati</taxon>
        <taxon>Pseudomonadota</taxon>
        <taxon>Alphaproteobacteria</taxon>
        <taxon>Sphingomonadales</taxon>
        <taxon>Sphingomonadaceae</taxon>
        <taxon>Sphingomonas</taxon>
    </lineage>
</organism>
<accession>A0A494TL41</accession>
<evidence type="ECO:0000256" key="8">
    <source>
        <dbReference type="SAM" id="Phobius"/>
    </source>
</evidence>
<dbReference type="EC" id="2.7.13.3" evidence="2"/>
<dbReference type="GO" id="GO:0016020">
    <property type="term" value="C:membrane"/>
    <property type="evidence" value="ECO:0007669"/>
    <property type="project" value="InterPro"/>
</dbReference>
<keyword evidence="8" id="KW-1133">Transmembrane helix</keyword>
<dbReference type="GO" id="GO:0004673">
    <property type="term" value="F:protein histidine kinase activity"/>
    <property type="evidence" value="ECO:0007669"/>
    <property type="project" value="UniProtKB-EC"/>
</dbReference>
<evidence type="ECO:0000256" key="6">
    <source>
        <dbReference type="ARBA" id="ARBA00022777"/>
    </source>
</evidence>
<keyword evidence="5" id="KW-0547">Nucleotide-binding</keyword>
<dbReference type="PANTHER" id="PTHR41523:SF8">
    <property type="entry name" value="ETHYLENE RESPONSE SENSOR PROTEIN"/>
    <property type="match status" value="1"/>
</dbReference>
<dbReference type="Gene3D" id="3.30.450.20">
    <property type="entry name" value="PAS domain"/>
    <property type="match status" value="1"/>
</dbReference>
<dbReference type="InterPro" id="IPR003660">
    <property type="entry name" value="HAMP_dom"/>
</dbReference>
<dbReference type="OrthoDB" id="9767435at2"/>
<dbReference type="InterPro" id="IPR011495">
    <property type="entry name" value="Sig_transdc_His_kin_sub2_dim/P"/>
</dbReference>
<keyword evidence="11" id="KW-1185">Reference proteome</keyword>
<evidence type="ECO:0000256" key="5">
    <source>
        <dbReference type="ARBA" id="ARBA00022741"/>
    </source>
</evidence>
<dbReference type="GO" id="GO:0007165">
    <property type="term" value="P:signal transduction"/>
    <property type="evidence" value="ECO:0007669"/>
    <property type="project" value="InterPro"/>
</dbReference>
<evidence type="ECO:0000313" key="11">
    <source>
        <dbReference type="Proteomes" id="UP000276254"/>
    </source>
</evidence>
<dbReference type="GO" id="GO:0005524">
    <property type="term" value="F:ATP binding"/>
    <property type="evidence" value="ECO:0007669"/>
    <property type="project" value="UniProtKB-KW"/>
</dbReference>
<keyword evidence="6 10" id="KW-0418">Kinase</keyword>
<dbReference type="Pfam" id="PF07568">
    <property type="entry name" value="HisKA_2"/>
    <property type="match status" value="1"/>
</dbReference>
<sequence>MSGPDSTGGGMFARRFADLPTGIKMLAIISVALIPLGLIALLASLQSNRTADLQRRADLRVAITEVSRKLGGELGADISALAVAADMVAVGGMNEEACSRLQIILNSRAAKPSGIAVIGPDRSVVCGSRQYQSTAAPFLPEPSAPRAVFKDGGVDIRVFSKTGTAAAVAHYSVNAVASLVQPIGIPIPYSLALLGDSDQLTLATHQSSYLSPTEKFETPVGLLGLSLRMSVERAPISATELLLTFLPLLMWASAAAVSFLVVDRLLIRPLAQLRAGIAGLQPGELYSVPKIRTPAREIRELAETFERVGKNLTAHEIELASALANQTRLTREVHHRVKNNLQVIASLISLHARGVPPGETANAYASIQRRVDALAIVHRNHYAELEDGGISMKALIDELATNLRAGFAVNRLAPAIMTTTPSLRVSQDVAVPIAFLLTELTELSMANDPTAPLSISVSIANAPHRAILSIQSAGLRASDALTNKLDARYGRIITGLSRQLRVPLIHDGQAGLYEIEISTLNQDDV</sequence>
<keyword evidence="7" id="KW-0067">ATP-binding</keyword>
<evidence type="ECO:0000313" key="10">
    <source>
        <dbReference type="EMBL" id="AYJ86138.1"/>
    </source>
</evidence>
<keyword evidence="8" id="KW-0472">Membrane</keyword>
<keyword evidence="3" id="KW-0597">Phosphoprotein</keyword>
<keyword evidence="4" id="KW-0808">Transferase</keyword>